<dbReference type="Proteomes" id="UP000187209">
    <property type="component" value="Unassembled WGS sequence"/>
</dbReference>
<organism evidence="2 3">
    <name type="scientific">Stentor coeruleus</name>
    <dbReference type="NCBI Taxonomy" id="5963"/>
    <lineage>
        <taxon>Eukaryota</taxon>
        <taxon>Sar</taxon>
        <taxon>Alveolata</taxon>
        <taxon>Ciliophora</taxon>
        <taxon>Postciliodesmatophora</taxon>
        <taxon>Heterotrichea</taxon>
        <taxon>Heterotrichida</taxon>
        <taxon>Stentoridae</taxon>
        <taxon>Stentor</taxon>
    </lineage>
</organism>
<keyword evidence="1" id="KW-1133">Transmembrane helix</keyword>
<feature type="transmembrane region" description="Helical" evidence="1">
    <location>
        <begin position="7"/>
        <end position="27"/>
    </location>
</feature>
<dbReference type="AlphaFoldDB" id="A0A1R2BA56"/>
<dbReference type="EMBL" id="MPUH01000818">
    <property type="protein sequence ID" value="OMJ73480.1"/>
    <property type="molecule type" value="Genomic_DNA"/>
</dbReference>
<feature type="transmembrane region" description="Helical" evidence="1">
    <location>
        <begin position="170"/>
        <end position="193"/>
    </location>
</feature>
<keyword evidence="1" id="KW-0472">Membrane</keyword>
<feature type="transmembrane region" description="Helical" evidence="1">
    <location>
        <begin position="84"/>
        <end position="105"/>
    </location>
</feature>
<sequence>MKCSLYLIFKYSMLIVMLSFNLALLAIKDYFSNKSSGSAHFGLSSVFYSSKTYSYLKFSKICTKTISSHRICENLNNLNQAGEIFKICIAFDIIILVIYSIISILEQFILRKTIKSIITGIEPSKMLKFSLVFCNRLRLIFLLHPVLINVGVGIWIKISNIDKFSNEMKIEGGLIVMIFQCFFSLLITASFFWEMSAMKRRNLRQMKGQGRKFESEARECLEQADVVNKTPSFDQSFDQSFEEKQ</sequence>
<comment type="caution">
    <text evidence="2">The sequence shown here is derived from an EMBL/GenBank/DDBJ whole genome shotgun (WGS) entry which is preliminary data.</text>
</comment>
<evidence type="ECO:0000313" key="3">
    <source>
        <dbReference type="Proteomes" id="UP000187209"/>
    </source>
</evidence>
<keyword evidence="3" id="KW-1185">Reference proteome</keyword>
<name>A0A1R2BA56_9CILI</name>
<keyword evidence="1" id="KW-0812">Transmembrane</keyword>
<evidence type="ECO:0000256" key="1">
    <source>
        <dbReference type="SAM" id="Phobius"/>
    </source>
</evidence>
<proteinExistence type="predicted"/>
<protein>
    <submittedName>
        <fullName evidence="2">Uncharacterized protein</fullName>
    </submittedName>
</protein>
<feature type="transmembrane region" description="Helical" evidence="1">
    <location>
        <begin position="137"/>
        <end position="158"/>
    </location>
</feature>
<gene>
    <name evidence="2" type="ORF">SteCoe_27813</name>
</gene>
<evidence type="ECO:0000313" key="2">
    <source>
        <dbReference type="EMBL" id="OMJ73480.1"/>
    </source>
</evidence>
<accession>A0A1R2BA56</accession>
<reference evidence="2 3" key="1">
    <citation type="submission" date="2016-11" db="EMBL/GenBank/DDBJ databases">
        <title>The macronuclear genome of Stentor coeruleus: a giant cell with tiny introns.</title>
        <authorList>
            <person name="Slabodnick M."/>
            <person name="Ruby J.G."/>
            <person name="Reiff S.B."/>
            <person name="Swart E.C."/>
            <person name="Gosai S."/>
            <person name="Prabakaran S."/>
            <person name="Witkowska E."/>
            <person name="Larue G.E."/>
            <person name="Fisher S."/>
            <person name="Freeman R.M."/>
            <person name="Gunawardena J."/>
            <person name="Chu W."/>
            <person name="Stover N.A."/>
            <person name="Gregory B.D."/>
            <person name="Nowacki M."/>
            <person name="Derisi J."/>
            <person name="Roy S.W."/>
            <person name="Marshall W.F."/>
            <person name="Sood P."/>
        </authorList>
    </citation>
    <scope>NUCLEOTIDE SEQUENCE [LARGE SCALE GENOMIC DNA]</scope>
    <source>
        <strain evidence="2">WM001</strain>
    </source>
</reference>